<feature type="transmembrane region" description="Helical" evidence="1">
    <location>
        <begin position="82"/>
        <end position="100"/>
    </location>
</feature>
<keyword evidence="1" id="KW-0812">Transmembrane</keyword>
<feature type="transmembrane region" description="Helical" evidence="1">
    <location>
        <begin position="123"/>
        <end position="140"/>
    </location>
</feature>
<proteinExistence type="predicted"/>
<keyword evidence="1" id="KW-1133">Transmembrane helix</keyword>
<dbReference type="OrthoDB" id="8590912at2"/>
<keyword evidence="3" id="KW-1185">Reference proteome</keyword>
<protein>
    <submittedName>
        <fullName evidence="2">DUF3995 domain-containing protein</fullName>
    </submittedName>
</protein>
<dbReference type="Proteomes" id="UP000467305">
    <property type="component" value="Unassembled WGS sequence"/>
</dbReference>
<evidence type="ECO:0000256" key="1">
    <source>
        <dbReference type="SAM" id="Phobius"/>
    </source>
</evidence>
<organism evidence="2 3">
    <name type="scientific">Tenacibaculum aiptasiae</name>
    <dbReference type="NCBI Taxonomy" id="426481"/>
    <lineage>
        <taxon>Bacteria</taxon>
        <taxon>Pseudomonadati</taxon>
        <taxon>Bacteroidota</taxon>
        <taxon>Flavobacteriia</taxon>
        <taxon>Flavobacteriales</taxon>
        <taxon>Flavobacteriaceae</taxon>
        <taxon>Tenacibaculum</taxon>
    </lineage>
</organism>
<feature type="transmembrane region" description="Helical" evidence="1">
    <location>
        <begin position="49"/>
        <end position="70"/>
    </location>
</feature>
<keyword evidence="1" id="KW-0472">Membrane</keyword>
<sequence>MVYFLGLISFLILTFISLIHLYWFAGGKWGFNQVIPTKLNGEVVLKPKWIDSLFVGVFLLIIAMLFATKVNLFQIEMIPEWFLKYGLYIVSGVFILRAVGEFKYVGFFKKVTETKFAKNDSKYFSPLCLFLGVIAILIEVY</sequence>
<reference evidence="2 3" key="1">
    <citation type="submission" date="2019-09" db="EMBL/GenBank/DDBJ databases">
        <authorList>
            <person name="Cao W.R."/>
        </authorList>
    </citation>
    <scope>NUCLEOTIDE SEQUENCE [LARGE SCALE GENOMIC DNA]</scope>
    <source>
        <strain evidence="3">a4</strain>
    </source>
</reference>
<dbReference type="RefSeq" id="WP_150898877.1">
    <property type="nucleotide sequence ID" value="NZ_WAAU01000008.1"/>
</dbReference>
<feature type="transmembrane region" description="Helical" evidence="1">
    <location>
        <begin position="7"/>
        <end position="25"/>
    </location>
</feature>
<dbReference type="AlphaFoldDB" id="A0A7J5APU8"/>
<evidence type="ECO:0000313" key="3">
    <source>
        <dbReference type="Proteomes" id="UP000467305"/>
    </source>
</evidence>
<accession>A0A7J5APU8</accession>
<dbReference type="InterPro" id="IPR025058">
    <property type="entry name" value="DUF3995"/>
</dbReference>
<name>A0A7J5APU8_9FLAO</name>
<dbReference type="Pfam" id="PF13160">
    <property type="entry name" value="DUF3995"/>
    <property type="match status" value="1"/>
</dbReference>
<gene>
    <name evidence="2" type="ORF">F7018_04795</name>
</gene>
<comment type="caution">
    <text evidence="2">The sequence shown here is derived from an EMBL/GenBank/DDBJ whole genome shotgun (WGS) entry which is preliminary data.</text>
</comment>
<evidence type="ECO:0000313" key="2">
    <source>
        <dbReference type="EMBL" id="KAB1159631.1"/>
    </source>
</evidence>
<dbReference type="EMBL" id="WAAU01000008">
    <property type="protein sequence ID" value="KAB1159631.1"/>
    <property type="molecule type" value="Genomic_DNA"/>
</dbReference>